<proteinExistence type="predicted"/>
<name>A0ABY1N7U0_9RHOB</name>
<protein>
    <submittedName>
        <fullName evidence="1">Uncharacterized protein</fullName>
    </submittedName>
</protein>
<sequence>MAFWSGKKVQRLRLDVVFAFANTFSLTEFESWAVENEFEPANELYDQAQAGWRLPCSMEPIDWMLEKPDRVDCFERAVGTGSRNMGEVLLVCLSRSEQRYDNLAIAHVDKDWPAGTWEGALLPEDYNEQKWCVFDTAKQS</sequence>
<evidence type="ECO:0000313" key="1">
    <source>
        <dbReference type="EMBL" id="SMP02768.1"/>
    </source>
</evidence>
<comment type="caution">
    <text evidence="1">The sequence shown here is derived from an EMBL/GenBank/DDBJ whole genome shotgun (WGS) entry which is preliminary data.</text>
</comment>
<organism evidence="1 2">
    <name type="scientific">Shimia sagamensis</name>
    <dbReference type="NCBI Taxonomy" id="1566352"/>
    <lineage>
        <taxon>Bacteria</taxon>
        <taxon>Pseudomonadati</taxon>
        <taxon>Pseudomonadota</taxon>
        <taxon>Alphaproteobacteria</taxon>
        <taxon>Rhodobacterales</taxon>
        <taxon>Roseobacteraceae</taxon>
    </lineage>
</organism>
<evidence type="ECO:0000313" key="2">
    <source>
        <dbReference type="Proteomes" id="UP001157961"/>
    </source>
</evidence>
<gene>
    <name evidence="1" type="ORF">SAMN06265373_101301</name>
</gene>
<dbReference type="EMBL" id="FXTY01000001">
    <property type="protein sequence ID" value="SMP02768.1"/>
    <property type="molecule type" value="Genomic_DNA"/>
</dbReference>
<dbReference type="Proteomes" id="UP001157961">
    <property type="component" value="Unassembled WGS sequence"/>
</dbReference>
<accession>A0ABY1N7U0</accession>
<keyword evidence="2" id="KW-1185">Reference proteome</keyword>
<reference evidence="1 2" key="1">
    <citation type="submission" date="2017-05" db="EMBL/GenBank/DDBJ databases">
        <authorList>
            <person name="Varghese N."/>
            <person name="Submissions S."/>
        </authorList>
    </citation>
    <scope>NUCLEOTIDE SEQUENCE [LARGE SCALE GENOMIC DNA]</scope>
    <source>
        <strain evidence="1 2">DSM 29734</strain>
    </source>
</reference>